<feature type="binding site" evidence="10">
    <location>
        <position position="119"/>
    </location>
    <ligand>
        <name>acetyl-CoA</name>
        <dbReference type="ChEBI" id="CHEBI:57288"/>
    </ligand>
</feature>
<accession>A0A6P2BMQ9</accession>
<organism evidence="18 19">
    <name type="scientific">Trebonia kvetii</name>
    <dbReference type="NCBI Taxonomy" id="2480626"/>
    <lineage>
        <taxon>Bacteria</taxon>
        <taxon>Bacillati</taxon>
        <taxon>Actinomycetota</taxon>
        <taxon>Actinomycetes</taxon>
        <taxon>Streptosporangiales</taxon>
        <taxon>Treboniaceae</taxon>
        <taxon>Trebonia</taxon>
    </lineage>
</organism>
<dbReference type="InterPro" id="IPR001465">
    <property type="entry name" value="Malate_synthase_TIM"/>
</dbReference>
<feature type="binding site" evidence="10">
    <location>
        <begin position="462"/>
        <end position="465"/>
    </location>
    <ligand>
        <name>glyoxylate</name>
        <dbReference type="ChEBI" id="CHEBI:36655"/>
    </ligand>
</feature>
<feature type="active site" description="Proton donor" evidence="10 12">
    <location>
        <position position="636"/>
    </location>
</feature>
<dbReference type="RefSeq" id="WP_145860899.1">
    <property type="nucleotide sequence ID" value="NZ_RPFW01000009.1"/>
</dbReference>
<dbReference type="InterPro" id="IPR006253">
    <property type="entry name" value="Malate_synthG"/>
</dbReference>
<feature type="binding site" evidence="10">
    <location>
        <position position="546"/>
    </location>
    <ligand>
        <name>acetyl-CoA</name>
        <dbReference type="ChEBI" id="CHEBI:57288"/>
    </ligand>
</feature>
<keyword evidence="19" id="KW-1185">Reference proteome</keyword>
<dbReference type="GO" id="GO:0006099">
    <property type="term" value="P:tricarboxylic acid cycle"/>
    <property type="evidence" value="ECO:0007669"/>
    <property type="project" value="UniProtKB-KW"/>
</dbReference>
<keyword evidence="8 10" id="KW-0558">Oxidation</keyword>
<feature type="active site" description="Proton acceptor" evidence="10 12">
    <location>
        <position position="345"/>
    </location>
</feature>
<dbReference type="InterPro" id="IPR048356">
    <property type="entry name" value="MS_N"/>
</dbReference>
<feature type="binding site" evidence="10">
    <location>
        <position position="437"/>
    </location>
    <ligand>
        <name>glyoxylate</name>
        <dbReference type="ChEBI" id="CHEBI:36655"/>
    </ligand>
</feature>
<feature type="modified residue" description="Cysteine sulfenic acid (-SOH)" evidence="10">
    <location>
        <position position="622"/>
    </location>
</feature>
<dbReference type="Pfam" id="PF20656">
    <property type="entry name" value="MS_N"/>
    <property type="match status" value="1"/>
</dbReference>
<protein>
    <recommendedName>
        <fullName evidence="10 11">Malate synthase G</fullName>
        <ecNumber evidence="10 11">2.3.3.9</ecNumber>
    </recommendedName>
</protein>
<proteinExistence type="inferred from homology"/>
<dbReference type="NCBIfam" id="TIGR01345">
    <property type="entry name" value="malate_syn_G"/>
    <property type="match status" value="1"/>
</dbReference>
<evidence type="ECO:0000313" key="19">
    <source>
        <dbReference type="Proteomes" id="UP000460272"/>
    </source>
</evidence>
<dbReference type="GO" id="GO:0000287">
    <property type="term" value="F:magnesium ion binding"/>
    <property type="evidence" value="ECO:0007669"/>
    <property type="project" value="TreeGrafter"/>
</dbReference>
<dbReference type="AlphaFoldDB" id="A0A6P2BMQ9"/>
<feature type="binding site" evidence="10">
    <location>
        <position position="281"/>
    </location>
    <ligand>
        <name>acetyl-CoA</name>
        <dbReference type="ChEBI" id="CHEBI:57288"/>
    </ligand>
</feature>
<evidence type="ECO:0000259" key="15">
    <source>
        <dbReference type="Pfam" id="PF20656"/>
    </source>
</evidence>
<dbReference type="GO" id="GO:0004474">
    <property type="term" value="F:malate synthase activity"/>
    <property type="evidence" value="ECO:0007669"/>
    <property type="project" value="UniProtKB-UniRule"/>
</dbReference>
<keyword evidence="7 10" id="KW-0460">Magnesium</keyword>
<keyword evidence="3 10" id="KW-0963">Cytoplasm</keyword>
<feature type="binding site" evidence="10">
    <location>
        <position position="318"/>
    </location>
    <ligand>
        <name>acetyl-CoA</name>
        <dbReference type="ChEBI" id="CHEBI:57288"/>
    </ligand>
</feature>
<evidence type="ECO:0000256" key="2">
    <source>
        <dbReference type="ARBA" id="ARBA00022435"/>
    </source>
</evidence>
<evidence type="ECO:0000256" key="12">
    <source>
        <dbReference type="PIRSR" id="PIRSR601465-50"/>
    </source>
</evidence>
<dbReference type="PANTHER" id="PTHR42739">
    <property type="entry name" value="MALATE SYNTHASE G"/>
    <property type="match status" value="1"/>
</dbReference>
<feature type="binding site" evidence="10">
    <location>
        <position position="465"/>
    </location>
    <ligand>
        <name>Mg(2+)</name>
        <dbReference type="ChEBI" id="CHEBI:18420"/>
    </ligand>
</feature>
<dbReference type="Gene3D" id="3.20.20.360">
    <property type="entry name" value="Malate synthase, domain 3"/>
    <property type="match status" value="2"/>
</dbReference>
<comment type="caution">
    <text evidence="18">The sequence shown here is derived from an EMBL/GenBank/DDBJ whole genome shotgun (WGS) entry which is preliminary data.</text>
</comment>
<dbReference type="GO" id="GO:0005829">
    <property type="term" value="C:cytosol"/>
    <property type="evidence" value="ECO:0007669"/>
    <property type="project" value="TreeGrafter"/>
</dbReference>
<feature type="binding site" evidence="10">
    <location>
        <begin position="126"/>
        <end position="127"/>
    </location>
    <ligand>
        <name>acetyl-CoA</name>
        <dbReference type="ChEBI" id="CHEBI:57288"/>
    </ligand>
</feature>
<evidence type="ECO:0000256" key="1">
    <source>
        <dbReference type="ARBA" id="ARBA00001946"/>
    </source>
</evidence>
<comment type="pathway">
    <text evidence="10 13">Carbohydrate metabolism; glyoxylate cycle; (S)-malate from isocitrate: step 2/2.</text>
</comment>
<evidence type="ECO:0000256" key="6">
    <source>
        <dbReference type="ARBA" id="ARBA00022723"/>
    </source>
</evidence>
<dbReference type="UniPathway" id="UPA00703">
    <property type="reaction ID" value="UER00720"/>
</dbReference>
<dbReference type="PANTHER" id="PTHR42739:SF1">
    <property type="entry name" value="MALATE SYNTHASE G"/>
    <property type="match status" value="1"/>
</dbReference>
<reference evidence="18 19" key="1">
    <citation type="submission" date="2018-11" db="EMBL/GenBank/DDBJ databases">
        <title>Trebonia kvetii gen.nov., sp.nov., a novel acidophilic actinobacterium, and proposal of the new actinobacterial family Treboniaceae fam. nov.</title>
        <authorList>
            <person name="Rapoport D."/>
            <person name="Sagova-Mareckova M."/>
            <person name="Sedlacek I."/>
            <person name="Provaznik J."/>
            <person name="Kralova S."/>
            <person name="Pavlinic D."/>
            <person name="Benes V."/>
            <person name="Kopecky J."/>
        </authorList>
    </citation>
    <scope>NUCLEOTIDE SEQUENCE [LARGE SCALE GENOMIC DNA]</scope>
    <source>
        <strain evidence="18 19">15Tr583</strain>
    </source>
</reference>
<evidence type="ECO:0000256" key="4">
    <source>
        <dbReference type="ARBA" id="ARBA00022532"/>
    </source>
</evidence>
<dbReference type="SUPFAM" id="SSF51645">
    <property type="entry name" value="Malate synthase G"/>
    <property type="match status" value="1"/>
</dbReference>
<dbReference type="NCBIfam" id="NF002825">
    <property type="entry name" value="PRK02999.1"/>
    <property type="match status" value="1"/>
</dbReference>
<dbReference type="InterPro" id="IPR048355">
    <property type="entry name" value="MS_C"/>
</dbReference>
<dbReference type="Proteomes" id="UP000460272">
    <property type="component" value="Unassembled WGS sequence"/>
</dbReference>
<comment type="subcellular location">
    <subcellularLocation>
        <location evidence="10 13">Cytoplasm</location>
    </subcellularLocation>
</comment>
<keyword evidence="18" id="KW-0012">Acyltransferase</keyword>
<feature type="binding site" evidence="10">
    <location>
        <position position="345"/>
    </location>
    <ligand>
        <name>glyoxylate</name>
        <dbReference type="ChEBI" id="CHEBI:36655"/>
    </ligand>
</feature>
<comment type="cofactor">
    <cofactor evidence="1 10">
        <name>Mg(2+)</name>
        <dbReference type="ChEBI" id="CHEBI:18420"/>
    </cofactor>
</comment>
<gene>
    <name evidence="10" type="primary">glcB</name>
    <name evidence="18" type="ORF">EAS64_36985</name>
</gene>
<dbReference type="Pfam" id="PF20658">
    <property type="entry name" value="MSG_insertion"/>
    <property type="match status" value="1"/>
</dbReference>
<feature type="domain" description="Malate synthase TIM barrel" evidence="14">
    <location>
        <begin position="342"/>
        <end position="574"/>
    </location>
</feature>
<comment type="caution">
    <text evidence="10">Lacks conserved residue(s) required for the propagation of feature annotation.</text>
</comment>
<feature type="binding site" evidence="10">
    <location>
        <position position="437"/>
    </location>
    <ligand>
        <name>Mg(2+)</name>
        <dbReference type="ChEBI" id="CHEBI:18420"/>
    </ligand>
</feature>
<dbReference type="InterPro" id="IPR048357">
    <property type="entry name" value="MSG_insertion"/>
</dbReference>
<name>A0A6P2BMQ9_9ACTN</name>
<evidence type="ECO:0000256" key="11">
    <source>
        <dbReference type="NCBIfam" id="TIGR01345"/>
    </source>
</evidence>
<comment type="similarity">
    <text evidence="10 13">Belongs to the malate synthase family. GlcB subfamily.</text>
</comment>
<keyword evidence="2 10" id="KW-0329">Glyoxylate bypass</keyword>
<sequence>MTDRIPAGALQVARSLHAFIEEEALPAAGIADAAGFWAGVSRIVADLTPVNRALLARRDELQASIDAWHRGHAGQAVDAVAYQAFLTEIGYLLPDPGPFQVTTENADAEIATLAGPQLVVPVSNGRFALNAANARWGSLYDALYGTDAIGEDGGATRQGGYNPVRGQRVIDTVRDFLDEVVPLGGASHRDVTGYTVSAAGLAAHFTDGTAADGTAKLADPAVFAGYAGDPGAPSAILLRHHGLHIEIAIDRAGRIGATDKAGVQDVVVEAAVTTIVDFEDSVAAVDAEDKVAAYRNWLGLNTGELTAPVEKGGRTFTRRLEPDRGYTDPSGAPFALTGRSLLLVRNVGHLMTTDAVLDADGAEVQEGILDAIVTSLTALPGLRADSPWRNGTKGSVYIVKPKQHGPEEVAFTVTLFSRVEELLGLPHRTLKIGLMDEERRTSVNLAACVKAAGDRIVFINTGFLDRSGDEMHTSFEAGPMVRKAAMKTQPWILAYEDSNVDVGLAHGLAGRAQIGKGMWTMPDLMADMLAQKIAHPRAGASTAWVPSPTAATLHALHYHRVDVAQRQRELAGRPPVRLDDLLHLPLGDPASWSAQDKQAEVDTNVQSILGYVVRWVDQGIGCSKVPDINDVALMEDRATLRISSQLLANWLRHGVVSTEQVTESLRRLAAVVDAQNAGDPVYRPMAPDFDASIAFAAASDLIFQGASQPNGYTEPILHRRRREAKAAHR</sequence>
<dbReference type="InterPro" id="IPR044856">
    <property type="entry name" value="Malate_synth_C_sf"/>
</dbReference>
<evidence type="ECO:0000256" key="8">
    <source>
        <dbReference type="ARBA" id="ARBA00023097"/>
    </source>
</evidence>
<evidence type="ECO:0000256" key="9">
    <source>
        <dbReference type="ARBA" id="ARBA00047918"/>
    </source>
</evidence>
<comment type="catalytic activity">
    <reaction evidence="9 10 13">
        <text>glyoxylate + acetyl-CoA + H2O = (S)-malate + CoA + H(+)</text>
        <dbReference type="Rhea" id="RHEA:18181"/>
        <dbReference type="ChEBI" id="CHEBI:15377"/>
        <dbReference type="ChEBI" id="CHEBI:15378"/>
        <dbReference type="ChEBI" id="CHEBI:15589"/>
        <dbReference type="ChEBI" id="CHEBI:36655"/>
        <dbReference type="ChEBI" id="CHEBI:57287"/>
        <dbReference type="ChEBI" id="CHEBI:57288"/>
        <dbReference type="EC" id="2.3.3.9"/>
    </reaction>
</comment>
<dbReference type="EMBL" id="RPFW01000009">
    <property type="protein sequence ID" value="TVZ00252.1"/>
    <property type="molecule type" value="Genomic_DNA"/>
</dbReference>
<evidence type="ECO:0000259" key="16">
    <source>
        <dbReference type="Pfam" id="PF20658"/>
    </source>
</evidence>
<comment type="function">
    <text evidence="10">Involved in the glycolate utilization. Catalyzes the condensation and subsequent hydrolysis of acetyl-coenzyme A (acetyl-CoA) and glyoxylate to form malate and CoA.</text>
</comment>
<keyword evidence="5 10" id="KW-0808">Transferase</keyword>
<evidence type="ECO:0000256" key="13">
    <source>
        <dbReference type="RuleBase" id="RU003572"/>
    </source>
</evidence>
<dbReference type="HAMAP" id="MF_00641">
    <property type="entry name" value="Malate_synth_G"/>
    <property type="match status" value="1"/>
</dbReference>
<keyword evidence="4 10" id="KW-0816">Tricarboxylic acid cycle</keyword>
<dbReference type="GO" id="GO:0009436">
    <property type="term" value="P:glyoxylate catabolic process"/>
    <property type="evidence" value="ECO:0007669"/>
    <property type="project" value="TreeGrafter"/>
</dbReference>
<keyword evidence="6 10" id="KW-0479">Metal-binding</keyword>
<dbReference type="Pfam" id="PF01274">
    <property type="entry name" value="MS_TIM-barrel"/>
    <property type="match status" value="1"/>
</dbReference>
<dbReference type="EC" id="2.3.3.9" evidence="10 11"/>
<evidence type="ECO:0000259" key="14">
    <source>
        <dbReference type="Pfam" id="PF01274"/>
    </source>
</evidence>
<dbReference type="InterPro" id="IPR046363">
    <property type="entry name" value="MS_N_TIM-barrel_dom"/>
</dbReference>
<evidence type="ECO:0000256" key="5">
    <source>
        <dbReference type="ARBA" id="ARBA00022679"/>
    </source>
</evidence>
<comment type="subunit">
    <text evidence="10">Monomer.</text>
</comment>
<feature type="domain" description="Malate synthase N-terminal" evidence="15">
    <location>
        <begin position="18"/>
        <end position="72"/>
    </location>
</feature>
<dbReference type="GO" id="GO:0006097">
    <property type="term" value="P:glyoxylate cycle"/>
    <property type="evidence" value="ECO:0007669"/>
    <property type="project" value="UniProtKB-UniRule"/>
</dbReference>
<evidence type="ECO:0000256" key="10">
    <source>
        <dbReference type="HAMAP-Rule" id="MF_00641"/>
    </source>
</evidence>
<feature type="domain" description="Malate synthase C-terminal" evidence="17">
    <location>
        <begin position="597"/>
        <end position="689"/>
    </location>
</feature>
<dbReference type="InterPro" id="IPR011076">
    <property type="entry name" value="Malate_synth_sf"/>
</dbReference>
<evidence type="ECO:0000256" key="3">
    <source>
        <dbReference type="ARBA" id="ARBA00022490"/>
    </source>
</evidence>
<evidence type="ECO:0000313" key="18">
    <source>
        <dbReference type="EMBL" id="TVZ00252.1"/>
    </source>
</evidence>
<evidence type="ECO:0000259" key="17">
    <source>
        <dbReference type="Pfam" id="PF20659"/>
    </source>
</evidence>
<dbReference type="Gene3D" id="1.20.1220.12">
    <property type="entry name" value="Malate synthase, domain III"/>
    <property type="match status" value="1"/>
</dbReference>
<dbReference type="Pfam" id="PF20659">
    <property type="entry name" value="MS_C"/>
    <property type="match status" value="1"/>
</dbReference>
<dbReference type="OrthoDB" id="9762054at2"/>
<evidence type="ECO:0000256" key="7">
    <source>
        <dbReference type="ARBA" id="ARBA00022842"/>
    </source>
</evidence>
<feature type="domain" description="Malate synthase G alpha-beta insertion" evidence="16">
    <location>
        <begin position="161"/>
        <end position="240"/>
    </location>
</feature>